<name>A0A1I0VXX8_9CELL</name>
<dbReference type="Pfam" id="PF00480">
    <property type="entry name" value="ROK"/>
    <property type="match status" value="1"/>
</dbReference>
<dbReference type="AlphaFoldDB" id="A0A1I0VXX8"/>
<dbReference type="InterPro" id="IPR000600">
    <property type="entry name" value="ROK"/>
</dbReference>
<keyword evidence="3" id="KW-0418">Kinase</keyword>
<proteinExistence type="inferred from homology"/>
<sequence>MSKDKKHKHKHEKHGHDEHEHDGHGHGHGHDDEGADKHDRRSLDTATVPAALAFGVDIGGSGIKGAPVDVASGAFERDRVRIPTPQPSTPEAVARTVAEVVASFDLAPDVPLGVTFPAVILHGVAQSAANVDKSWIGTDVEGVVAEATGRHVLAVNDADAAGFAEVQHGAAKDVRGVVLVATLGTGIGSALFVDGRLVPNTELGHLEIDGHDAESRAADSARDREGLDWEQWAQRLQRYFSVVENLFWPDLIVVGGGVSKKHESFLPLLDLRTRIVPAALRNDAGIIGAAALAAQVHQEERR</sequence>
<evidence type="ECO:0000313" key="4">
    <source>
        <dbReference type="Proteomes" id="UP000199012"/>
    </source>
</evidence>
<dbReference type="Proteomes" id="UP000199012">
    <property type="component" value="Unassembled WGS sequence"/>
</dbReference>
<feature type="region of interest" description="Disordered" evidence="2">
    <location>
        <begin position="1"/>
        <end position="43"/>
    </location>
</feature>
<dbReference type="CDD" id="cd24058">
    <property type="entry name" value="ASKHA_NBD_ROK_PPGK"/>
    <property type="match status" value="1"/>
</dbReference>
<dbReference type="EMBL" id="FOKA01000002">
    <property type="protein sequence ID" value="SFA81269.1"/>
    <property type="molecule type" value="Genomic_DNA"/>
</dbReference>
<dbReference type="RefSeq" id="WP_090030615.1">
    <property type="nucleotide sequence ID" value="NZ_BONM01000001.1"/>
</dbReference>
<accession>A0A1I0VXX8</accession>
<protein>
    <submittedName>
        <fullName evidence="3">Polyphosphate glucokinase</fullName>
    </submittedName>
</protein>
<dbReference type="NCBIfam" id="NF045942">
    <property type="entry name" value="PolPhglucPhase"/>
    <property type="match status" value="1"/>
</dbReference>
<evidence type="ECO:0000256" key="1">
    <source>
        <dbReference type="ARBA" id="ARBA00006479"/>
    </source>
</evidence>
<dbReference type="OrthoDB" id="849313at2"/>
<dbReference type="Gene3D" id="3.30.420.40">
    <property type="match status" value="2"/>
</dbReference>
<keyword evidence="4" id="KW-1185">Reference proteome</keyword>
<dbReference type="PANTHER" id="PTHR18964:SF146">
    <property type="entry name" value="POLYPHOSPHATE GLUCOKINASE"/>
    <property type="match status" value="1"/>
</dbReference>
<gene>
    <name evidence="3" type="ORF">SAMN05421867_10242</name>
</gene>
<feature type="compositionally biased region" description="Basic residues" evidence="2">
    <location>
        <begin position="1"/>
        <end position="13"/>
    </location>
</feature>
<dbReference type="STRING" id="988821.SAMN05421867_10242"/>
<dbReference type="InterPro" id="IPR043129">
    <property type="entry name" value="ATPase_NBD"/>
</dbReference>
<organism evidence="3 4">
    <name type="scientific">Cellulomonas marina</name>
    <dbReference type="NCBI Taxonomy" id="988821"/>
    <lineage>
        <taxon>Bacteria</taxon>
        <taxon>Bacillati</taxon>
        <taxon>Actinomycetota</taxon>
        <taxon>Actinomycetes</taxon>
        <taxon>Micrococcales</taxon>
        <taxon>Cellulomonadaceae</taxon>
        <taxon>Cellulomonas</taxon>
    </lineage>
</organism>
<comment type="similarity">
    <text evidence="1">Belongs to the ROK (NagC/XylR) family.</text>
</comment>
<evidence type="ECO:0000313" key="3">
    <source>
        <dbReference type="EMBL" id="SFA81269.1"/>
    </source>
</evidence>
<dbReference type="PANTHER" id="PTHR18964">
    <property type="entry name" value="ROK (REPRESSOR, ORF, KINASE) FAMILY"/>
    <property type="match status" value="1"/>
</dbReference>
<dbReference type="GO" id="GO:0016301">
    <property type="term" value="F:kinase activity"/>
    <property type="evidence" value="ECO:0007669"/>
    <property type="project" value="UniProtKB-KW"/>
</dbReference>
<evidence type="ECO:0000256" key="2">
    <source>
        <dbReference type="SAM" id="MobiDB-lite"/>
    </source>
</evidence>
<feature type="compositionally biased region" description="Basic and acidic residues" evidence="2">
    <location>
        <begin position="14"/>
        <end position="43"/>
    </location>
</feature>
<dbReference type="SUPFAM" id="SSF53067">
    <property type="entry name" value="Actin-like ATPase domain"/>
    <property type="match status" value="1"/>
</dbReference>
<keyword evidence="3" id="KW-0808">Transferase</keyword>
<reference evidence="3 4" key="1">
    <citation type="submission" date="2016-10" db="EMBL/GenBank/DDBJ databases">
        <authorList>
            <person name="de Groot N.N."/>
        </authorList>
    </citation>
    <scope>NUCLEOTIDE SEQUENCE [LARGE SCALE GENOMIC DNA]</scope>
    <source>
        <strain evidence="3 4">CGMCC 4.6945</strain>
    </source>
</reference>